<sequence>MANVLPSGGVILADIPTELLDQIASVAPRSALCALALTLKKASVSAINSLYKSYLNRTAPAKAPFYLFLPTICERPDLAAKMKRVDIREWRSEYKVATRAMWRGVTQISDVDQVKKNGPSFTSTEKVIRGSILEISSCSSKLQSKPD</sequence>
<name>A0A8J2HZW1_9PLEO</name>
<dbReference type="RefSeq" id="XP_043166755.1">
    <property type="nucleotide sequence ID" value="XM_043310820.1"/>
</dbReference>
<protein>
    <recommendedName>
        <fullName evidence="3">F-box domain-containing protein</fullName>
    </recommendedName>
</protein>
<organism evidence="1 2">
    <name type="scientific">Alternaria atra</name>
    <dbReference type="NCBI Taxonomy" id="119953"/>
    <lineage>
        <taxon>Eukaryota</taxon>
        <taxon>Fungi</taxon>
        <taxon>Dikarya</taxon>
        <taxon>Ascomycota</taxon>
        <taxon>Pezizomycotina</taxon>
        <taxon>Dothideomycetes</taxon>
        <taxon>Pleosporomycetidae</taxon>
        <taxon>Pleosporales</taxon>
        <taxon>Pleosporineae</taxon>
        <taxon>Pleosporaceae</taxon>
        <taxon>Alternaria</taxon>
        <taxon>Alternaria sect. Ulocladioides</taxon>
    </lineage>
</organism>
<keyword evidence="2" id="KW-1185">Reference proteome</keyword>
<accession>A0A8J2HZW1</accession>
<dbReference type="GeneID" id="67014746"/>
<reference evidence="1" key="1">
    <citation type="submission" date="2021-05" db="EMBL/GenBank/DDBJ databases">
        <authorList>
            <person name="Stam R."/>
        </authorList>
    </citation>
    <scope>NUCLEOTIDE SEQUENCE</scope>
    <source>
        <strain evidence="1">CS162</strain>
    </source>
</reference>
<dbReference type="Proteomes" id="UP000676310">
    <property type="component" value="Unassembled WGS sequence"/>
</dbReference>
<comment type="caution">
    <text evidence="1">The sequence shown here is derived from an EMBL/GenBank/DDBJ whole genome shotgun (WGS) entry which is preliminary data.</text>
</comment>
<dbReference type="AlphaFoldDB" id="A0A8J2HZW1"/>
<evidence type="ECO:0000313" key="1">
    <source>
        <dbReference type="EMBL" id="CAG5153532.1"/>
    </source>
</evidence>
<dbReference type="OrthoDB" id="3935706at2759"/>
<evidence type="ECO:0000313" key="2">
    <source>
        <dbReference type="Proteomes" id="UP000676310"/>
    </source>
</evidence>
<proteinExistence type="predicted"/>
<dbReference type="EMBL" id="CAJRGZ010000016">
    <property type="protein sequence ID" value="CAG5153532.1"/>
    <property type="molecule type" value="Genomic_DNA"/>
</dbReference>
<gene>
    <name evidence="1" type="ORF">ALTATR162_LOCUS3214</name>
</gene>
<evidence type="ECO:0008006" key="3">
    <source>
        <dbReference type="Google" id="ProtNLM"/>
    </source>
</evidence>